<dbReference type="EMBL" id="MCFL01000104">
    <property type="protein sequence ID" value="ORZ30098.1"/>
    <property type="molecule type" value="Genomic_DNA"/>
</dbReference>
<keyword evidence="2" id="KW-1185">Reference proteome</keyword>
<sequence length="199" mass="21483">MQSFLSPSPFTSAEPSTQLYQSQAGLMTAAGSFTSAPPSTILYPPQPTTSGVPMPTSVPFDSENEPHRVLLELFKTEYAGAVSAVTAEQRSAGTDMIECSLSRTREIAGINGRAVSNRMDHVDWVAVFCKVDFTTNVVNQGYSDSGLRKCARGEENGLPTHLRCGMYGHPSCLVPALTASSQTRVLPFACFYFVFCPIL</sequence>
<proteinExistence type="predicted"/>
<gene>
    <name evidence="1" type="ORF">BCR44DRAFT_297635</name>
</gene>
<dbReference type="AlphaFoldDB" id="A0A1Y2H696"/>
<comment type="caution">
    <text evidence="1">The sequence shown here is derived from an EMBL/GenBank/DDBJ whole genome shotgun (WGS) entry which is preliminary data.</text>
</comment>
<reference evidence="1 2" key="1">
    <citation type="submission" date="2016-07" db="EMBL/GenBank/DDBJ databases">
        <title>Pervasive Adenine N6-methylation of Active Genes in Fungi.</title>
        <authorList>
            <consortium name="DOE Joint Genome Institute"/>
            <person name="Mondo S.J."/>
            <person name="Dannebaum R.O."/>
            <person name="Kuo R.C."/>
            <person name="Labutti K."/>
            <person name="Haridas S."/>
            <person name="Kuo A."/>
            <person name="Salamov A."/>
            <person name="Ahrendt S.R."/>
            <person name="Lipzen A."/>
            <person name="Sullivan W."/>
            <person name="Andreopoulos W.B."/>
            <person name="Clum A."/>
            <person name="Lindquist E."/>
            <person name="Daum C."/>
            <person name="Ramamoorthy G.K."/>
            <person name="Gryganskyi A."/>
            <person name="Culley D."/>
            <person name="Magnuson J.K."/>
            <person name="James T.Y."/>
            <person name="O'Malley M.A."/>
            <person name="Stajich J.E."/>
            <person name="Spatafora J.W."/>
            <person name="Visel A."/>
            <person name="Grigoriev I.V."/>
        </authorList>
    </citation>
    <scope>NUCLEOTIDE SEQUENCE [LARGE SCALE GENOMIC DNA]</scope>
    <source>
        <strain evidence="1 2">PL171</strain>
    </source>
</reference>
<dbReference type="Proteomes" id="UP000193411">
    <property type="component" value="Unassembled WGS sequence"/>
</dbReference>
<protein>
    <submittedName>
        <fullName evidence="1">Uncharacterized protein</fullName>
    </submittedName>
</protein>
<evidence type="ECO:0000313" key="2">
    <source>
        <dbReference type="Proteomes" id="UP000193411"/>
    </source>
</evidence>
<accession>A0A1Y2H696</accession>
<evidence type="ECO:0000313" key="1">
    <source>
        <dbReference type="EMBL" id="ORZ30098.1"/>
    </source>
</evidence>
<organism evidence="1 2">
    <name type="scientific">Catenaria anguillulae PL171</name>
    <dbReference type="NCBI Taxonomy" id="765915"/>
    <lineage>
        <taxon>Eukaryota</taxon>
        <taxon>Fungi</taxon>
        <taxon>Fungi incertae sedis</taxon>
        <taxon>Blastocladiomycota</taxon>
        <taxon>Blastocladiomycetes</taxon>
        <taxon>Blastocladiales</taxon>
        <taxon>Catenariaceae</taxon>
        <taxon>Catenaria</taxon>
    </lineage>
</organism>
<name>A0A1Y2H696_9FUNG</name>